<evidence type="ECO:0000313" key="6">
    <source>
        <dbReference type="Proteomes" id="UP000677305"/>
    </source>
</evidence>
<evidence type="ECO:0000256" key="2">
    <source>
        <dbReference type="ARBA" id="ARBA00022630"/>
    </source>
</evidence>
<reference evidence="5 6" key="1">
    <citation type="submission" date="2020-07" db="EMBL/GenBank/DDBJ databases">
        <title>Vallitalea guaymasensis genome.</title>
        <authorList>
            <person name="Postec A."/>
        </authorList>
    </citation>
    <scope>NUCLEOTIDE SEQUENCE [LARGE SCALE GENOMIC DNA]</scope>
    <source>
        <strain evidence="5 6">Ra1766G1</strain>
    </source>
</reference>
<evidence type="ECO:0000256" key="3">
    <source>
        <dbReference type="ARBA" id="ARBA00038054"/>
    </source>
</evidence>
<evidence type="ECO:0000259" key="4">
    <source>
        <dbReference type="Pfam" id="PF01613"/>
    </source>
</evidence>
<dbReference type="InterPro" id="IPR012349">
    <property type="entry name" value="Split_barrel_FMN-bd"/>
</dbReference>
<dbReference type="GO" id="GO:0010181">
    <property type="term" value="F:FMN binding"/>
    <property type="evidence" value="ECO:0007669"/>
    <property type="project" value="InterPro"/>
</dbReference>
<feature type="domain" description="Flavin reductase like" evidence="4">
    <location>
        <begin position="33"/>
        <end position="172"/>
    </location>
</feature>
<proteinExistence type="inferred from homology"/>
<protein>
    <submittedName>
        <fullName evidence="5">Flavin reductase</fullName>
    </submittedName>
</protein>
<evidence type="ECO:0000256" key="1">
    <source>
        <dbReference type="ARBA" id="ARBA00001917"/>
    </source>
</evidence>
<comment type="similarity">
    <text evidence="3">Belongs to the flavoredoxin family.</text>
</comment>
<dbReference type="SUPFAM" id="SSF50475">
    <property type="entry name" value="FMN-binding split barrel"/>
    <property type="match status" value="1"/>
</dbReference>
<dbReference type="InterPro" id="IPR052174">
    <property type="entry name" value="Flavoredoxin"/>
</dbReference>
<keyword evidence="6" id="KW-1185">Reference proteome</keyword>
<accession>A0A8J8M8Y6</accession>
<dbReference type="PANTHER" id="PTHR43567:SF1">
    <property type="entry name" value="FLAVOREDOXIN"/>
    <property type="match status" value="1"/>
</dbReference>
<dbReference type="PANTHER" id="PTHR43567">
    <property type="entry name" value="FLAVOREDOXIN-RELATED-RELATED"/>
    <property type="match status" value="1"/>
</dbReference>
<dbReference type="Pfam" id="PF01613">
    <property type="entry name" value="Flavin_Reduct"/>
    <property type="match status" value="1"/>
</dbReference>
<dbReference type="KEGG" id="vgu:HYG85_06285"/>
<sequence length="216" mass="25239">MDFEHSNIKPDYFKENWEGKWKVFSWLEFVCAIPHVMFMVTTFKGNGLPNASFQSWSSFTGEGDNYYVIMSGIMKHTHTYENIKRNKEFCINFLNIKYLDSCWKTIKKHDVDIDEITSSGFTVEKSKAITAPRIKESFLKLECEYEWEKELCPNSFNITICGKVKHISINENFAKVQTNQKYGKDSFMFNLHNPQNPYTGEYFGGGVGTIEYHCKM</sequence>
<organism evidence="5 6">
    <name type="scientific">Vallitalea guaymasensis</name>
    <dbReference type="NCBI Taxonomy" id="1185412"/>
    <lineage>
        <taxon>Bacteria</taxon>
        <taxon>Bacillati</taxon>
        <taxon>Bacillota</taxon>
        <taxon>Clostridia</taxon>
        <taxon>Lachnospirales</taxon>
        <taxon>Vallitaleaceae</taxon>
        <taxon>Vallitalea</taxon>
    </lineage>
</organism>
<dbReference type="InterPro" id="IPR002563">
    <property type="entry name" value="Flavin_Rdtase-like_dom"/>
</dbReference>
<dbReference type="GO" id="GO:0016646">
    <property type="term" value="F:oxidoreductase activity, acting on the CH-NH group of donors, NAD or NADP as acceptor"/>
    <property type="evidence" value="ECO:0007669"/>
    <property type="project" value="UniProtKB-ARBA"/>
</dbReference>
<comment type="cofactor">
    <cofactor evidence="1">
        <name>FMN</name>
        <dbReference type="ChEBI" id="CHEBI:58210"/>
    </cofactor>
</comment>
<dbReference type="Gene3D" id="2.30.110.10">
    <property type="entry name" value="Electron Transport, Fmn-binding Protein, Chain A"/>
    <property type="match status" value="1"/>
</dbReference>
<name>A0A8J8M8Y6_9FIRM</name>
<dbReference type="Proteomes" id="UP000677305">
    <property type="component" value="Chromosome"/>
</dbReference>
<dbReference type="RefSeq" id="WP_212692777.1">
    <property type="nucleotide sequence ID" value="NZ_CP058561.1"/>
</dbReference>
<dbReference type="EMBL" id="CP058561">
    <property type="protein sequence ID" value="QUH28551.1"/>
    <property type="molecule type" value="Genomic_DNA"/>
</dbReference>
<keyword evidence="2" id="KW-0285">Flavoprotein</keyword>
<gene>
    <name evidence="5" type="ORF">HYG85_06285</name>
</gene>
<evidence type="ECO:0000313" key="5">
    <source>
        <dbReference type="EMBL" id="QUH28551.1"/>
    </source>
</evidence>
<dbReference type="AlphaFoldDB" id="A0A8J8M8Y6"/>